<keyword evidence="1" id="KW-0732">Signal</keyword>
<dbReference type="InterPro" id="IPR046576">
    <property type="entry name" value="DUF6636"/>
</dbReference>
<dbReference type="Proteomes" id="UP000484076">
    <property type="component" value="Unassembled WGS sequence"/>
</dbReference>
<evidence type="ECO:0000313" key="3">
    <source>
        <dbReference type="Proteomes" id="UP000484076"/>
    </source>
</evidence>
<dbReference type="AlphaFoldDB" id="A0A8X8GYK0"/>
<comment type="caution">
    <text evidence="2">The sequence shown here is derived from an EMBL/GenBank/DDBJ whole genome shotgun (WGS) entry which is preliminary data.</text>
</comment>
<sequence length="135" mass="14391">MLNYLTAGLLLAAGPVFADDIVMFQAPSGNIHCMMIDGEYAETRCDIREFTPSFTDFPADCEGDWGDSLGISPGDRRGRAICHGDTVMMQENPVIGYGNSIEHGGMTCEIAQQGVTCFNAGGAGFSIARAQQAVF</sequence>
<proteinExistence type="predicted"/>
<organism evidence="2 3">
    <name type="scientific">Fertoeibacter niger</name>
    <dbReference type="NCBI Taxonomy" id="2656921"/>
    <lineage>
        <taxon>Bacteria</taxon>
        <taxon>Pseudomonadati</taxon>
        <taxon>Pseudomonadota</taxon>
        <taxon>Alphaproteobacteria</taxon>
        <taxon>Rhodobacterales</taxon>
        <taxon>Paracoccaceae</taxon>
        <taxon>Fertoeibacter</taxon>
    </lineage>
</organism>
<evidence type="ECO:0000313" key="2">
    <source>
        <dbReference type="EMBL" id="NUB42839.1"/>
    </source>
</evidence>
<accession>A0A8X8GYK0</accession>
<feature type="signal peptide" evidence="1">
    <location>
        <begin position="1"/>
        <end position="18"/>
    </location>
</feature>
<reference evidence="2" key="1">
    <citation type="submission" date="2020-05" db="EMBL/GenBank/DDBJ databases">
        <title>Fertoebacter nigrum gen. nov., sp. nov., a new member of the family Rhodobacteraceae.</title>
        <authorList>
            <person name="Szuroczki S."/>
            <person name="Abbaszade G."/>
            <person name="Buni D."/>
            <person name="Schumann P."/>
            <person name="Toth E."/>
        </authorList>
    </citation>
    <scope>NUCLEOTIDE SEQUENCE</scope>
    <source>
        <strain evidence="2">RG-N-1a</strain>
    </source>
</reference>
<feature type="chain" id="PRO_5036485553" evidence="1">
    <location>
        <begin position="19"/>
        <end position="135"/>
    </location>
</feature>
<evidence type="ECO:0000256" key="1">
    <source>
        <dbReference type="SAM" id="SignalP"/>
    </source>
</evidence>
<gene>
    <name evidence="2" type="ORF">GEU84_000440</name>
</gene>
<dbReference type="RefSeq" id="WP_152823539.1">
    <property type="nucleotide sequence ID" value="NZ_WHUT02000001.1"/>
</dbReference>
<protein>
    <submittedName>
        <fullName evidence="2">Uncharacterized protein</fullName>
    </submittedName>
</protein>
<name>A0A8X8GYK0_9RHOB</name>
<keyword evidence="3" id="KW-1185">Reference proteome</keyword>
<dbReference type="EMBL" id="WHUT02000001">
    <property type="protein sequence ID" value="NUB42839.1"/>
    <property type="molecule type" value="Genomic_DNA"/>
</dbReference>
<dbReference type="Pfam" id="PF20341">
    <property type="entry name" value="DUF6636"/>
    <property type="match status" value="1"/>
</dbReference>